<dbReference type="SMART" id="SM00487">
    <property type="entry name" value="DEXDc"/>
    <property type="match status" value="1"/>
</dbReference>
<sequence length="917" mass="107893">MKTEVTAEKIMQKLQEQVNRQFANLEEEMIRLIKEELSAIANNKNFTIKKFREVSDFWDDDDIYPFQGYYEFRFTLLSKCEDKIQEFVYRLLIDSVEELGIDEVRAYLVKQGSADEAEEMDIDDIGFELRHLLDHEIDDIVSDLLDDFGNYEISFLMSNQENSFQQLYKQTQKPDHLDFFNHYVENWLFEKKESIKKRLKEKNGEAILTDSFAVGTLFPLEEVKEKLVQTFFDTIDNERLLRILKYAETEISDDFKTRFQAIRTIQQTSIWKMYETIIDKELETWLDKAKKEVISLYDDWLKVCDLLSQSLSDGSSPNEIIMILDKLRNYLSFIKKADKKRRSEEEYDTILSKIECIYIEMLNKKYQCSIKWNPHKKKRWLKTWFTEIEEVEQSFLHSKGFNDHLKKLSKHIFENPLSLTNQYRNKKYIIHVGPTNSGKTYDSLQRLLQDKKGMYLAPLRLLALEKFEEMNHHGIKCALVTGEERKTIDGSTHISATVEAANLTDEFEVVVIDECQMLSDETRGSAWVKAIIGVKAKEIHLIVAPYAANFIQTLLNYHQFEFEVVEHERTTPLIWEEDPFHFPRDLKKGDALIVFSKRKVLNIAALLVKKGHKVSVLYGSMPPETRRKQVKQFRTGLTDVLVATDAIGMGLNLPIRRVIFMESEKFDGQTIRTLKAEEVQQIAGRAGRKGIYDEGFVNATKNRKKIKQLLQARVAPIEYSFLPISNESMKRFPYESFDLFKRAWGFYQKELKGTPYKVHDLSEQERKVAVLEKALHEMDMELSLWKKLSFCSIPFSIEESFLVDCWLTMVKEYLLDRKINMPLVFTSTDTIDELEKSYKKLMLYTSFAYSQSLSFDEDAVFLLKEEISEKIFEVLSKNLTSYMKKCSICGEVLPWDFPYPHCDHCHRCMYDDRYDYF</sequence>
<dbReference type="GO" id="GO:0016787">
    <property type="term" value="F:hydrolase activity"/>
    <property type="evidence" value="ECO:0007669"/>
    <property type="project" value="UniProtKB-KW"/>
</dbReference>
<dbReference type="GO" id="GO:0005524">
    <property type="term" value="F:ATP binding"/>
    <property type="evidence" value="ECO:0007669"/>
    <property type="project" value="UniProtKB-KW"/>
</dbReference>
<dbReference type="PANTHER" id="PTHR12131:SF1">
    <property type="entry name" value="ATP-DEPENDENT RNA HELICASE SUPV3L1, MITOCHONDRIAL-RELATED"/>
    <property type="match status" value="1"/>
</dbReference>
<feature type="domain" description="Helicase ATP-binding" evidence="6">
    <location>
        <begin position="420"/>
        <end position="556"/>
    </location>
</feature>
<evidence type="ECO:0000259" key="6">
    <source>
        <dbReference type="PROSITE" id="PS51192"/>
    </source>
</evidence>
<dbReference type="RefSeq" id="WP_183255916.1">
    <property type="nucleotide sequence ID" value="NZ_JACHEP010000023.1"/>
</dbReference>
<dbReference type="Proteomes" id="UP000520011">
    <property type="component" value="Unassembled WGS sequence"/>
</dbReference>
<protein>
    <recommendedName>
        <fullName evidence="10">RNA helicase</fullName>
    </recommendedName>
</protein>
<accession>A0A7W8ISM3</accession>
<dbReference type="InterPro" id="IPR050699">
    <property type="entry name" value="RNA-DNA_Helicase"/>
</dbReference>
<proteinExistence type="predicted"/>
<dbReference type="InterPro" id="IPR001650">
    <property type="entry name" value="Helicase_C-like"/>
</dbReference>
<dbReference type="Pfam" id="PF00271">
    <property type="entry name" value="Helicase_C"/>
    <property type="match status" value="1"/>
</dbReference>
<dbReference type="InterPro" id="IPR027417">
    <property type="entry name" value="P-loop_NTPase"/>
</dbReference>
<dbReference type="Gene3D" id="3.40.50.300">
    <property type="entry name" value="P-loop containing nucleotide triphosphate hydrolases"/>
    <property type="match status" value="2"/>
</dbReference>
<evidence type="ECO:0000313" key="9">
    <source>
        <dbReference type="Proteomes" id="UP000520011"/>
    </source>
</evidence>
<keyword evidence="3" id="KW-0347">Helicase</keyword>
<dbReference type="PROSITE" id="PS51192">
    <property type="entry name" value="HELICASE_ATP_BIND_1"/>
    <property type="match status" value="1"/>
</dbReference>
<dbReference type="SUPFAM" id="SSF52540">
    <property type="entry name" value="P-loop containing nucleoside triphosphate hydrolases"/>
    <property type="match status" value="1"/>
</dbReference>
<comment type="caution">
    <text evidence="8">The sequence shown here is derived from an EMBL/GenBank/DDBJ whole genome shotgun (WGS) entry which is preliminary data.</text>
</comment>
<evidence type="ECO:0008006" key="10">
    <source>
        <dbReference type="Google" id="ProtNLM"/>
    </source>
</evidence>
<evidence type="ECO:0000313" key="8">
    <source>
        <dbReference type="EMBL" id="MBB5325911.1"/>
    </source>
</evidence>
<dbReference type="InterPro" id="IPR055206">
    <property type="entry name" value="DEXQc_SUV3"/>
</dbReference>
<keyword evidence="5" id="KW-0175">Coiled coil</keyword>
<dbReference type="PROSITE" id="PS51194">
    <property type="entry name" value="HELICASE_CTER"/>
    <property type="match status" value="1"/>
</dbReference>
<dbReference type="SMART" id="SM00490">
    <property type="entry name" value="HELICc"/>
    <property type="match status" value="1"/>
</dbReference>
<evidence type="ECO:0000256" key="5">
    <source>
        <dbReference type="SAM" id="Coils"/>
    </source>
</evidence>
<dbReference type="AlphaFoldDB" id="A0A7W8ISM3"/>
<keyword evidence="1" id="KW-0547">Nucleotide-binding</keyword>
<feature type="coiled-coil region" evidence="5">
    <location>
        <begin position="8"/>
        <end position="35"/>
    </location>
</feature>
<dbReference type="CDD" id="cd18805">
    <property type="entry name" value="SF2_C_suv3"/>
    <property type="match status" value="1"/>
</dbReference>
<keyword evidence="9" id="KW-1185">Reference proteome</keyword>
<name>A0A7W8ISM3_9BACL</name>
<gene>
    <name evidence="8" type="ORF">HNQ34_003017</name>
</gene>
<organism evidence="8 9">
    <name type="scientific">Anoxybacteroides tepidamans</name>
    <dbReference type="NCBI Taxonomy" id="265948"/>
    <lineage>
        <taxon>Bacteria</taxon>
        <taxon>Bacillati</taxon>
        <taxon>Bacillota</taxon>
        <taxon>Bacilli</taxon>
        <taxon>Bacillales</taxon>
        <taxon>Anoxybacillaceae</taxon>
        <taxon>Anoxybacteroides</taxon>
    </lineage>
</organism>
<dbReference type="GO" id="GO:0004386">
    <property type="term" value="F:helicase activity"/>
    <property type="evidence" value="ECO:0007669"/>
    <property type="project" value="UniProtKB-KW"/>
</dbReference>
<keyword evidence="2" id="KW-0378">Hydrolase</keyword>
<evidence type="ECO:0000259" key="7">
    <source>
        <dbReference type="PROSITE" id="PS51194"/>
    </source>
</evidence>
<evidence type="ECO:0000256" key="2">
    <source>
        <dbReference type="ARBA" id="ARBA00022801"/>
    </source>
</evidence>
<evidence type="ECO:0000256" key="1">
    <source>
        <dbReference type="ARBA" id="ARBA00022741"/>
    </source>
</evidence>
<keyword evidence="4" id="KW-0067">ATP-binding</keyword>
<dbReference type="Gene3D" id="1.20.272.40">
    <property type="match status" value="1"/>
</dbReference>
<evidence type="ECO:0000256" key="3">
    <source>
        <dbReference type="ARBA" id="ARBA00022806"/>
    </source>
</evidence>
<dbReference type="InterPro" id="IPR014001">
    <property type="entry name" value="Helicase_ATP-bd"/>
</dbReference>
<dbReference type="Pfam" id="PF22527">
    <property type="entry name" value="DEXQc_Suv3"/>
    <property type="match status" value="1"/>
</dbReference>
<dbReference type="PANTHER" id="PTHR12131">
    <property type="entry name" value="ATP-DEPENDENT RNA AND DNA HELICASE"/>
    <property type="match status" value="1"/>
</dbReference>
<evidence type="ECO:0000256" key="4">
    <source>
        <dbReference type="ARBA" id="ARBA00022840"/>
    </source>
</evidence>
<feature type="domain" description="Helicase C-terminal" evidence="7">
    <location>
        <begin position="559"/>
        <end position="725"/>
    </location>
</feature>
<dbReference type="EMBL" id="JACHEP010000023">
    <property type="protein sequence ID" value="MBB5325911.1"/>
    <property type="molecule type" value="Genomic_DNA"/>
</dbReference>
<reference evidence="8 9" key="1">
    <citation type="submission" date="2020-08" db="EMBL/GenBank/DDBJ databases">
        <title>Genomic Encyclopedia of Type Strains, Phase IV (KMG-IV): sequencing the most valuable type-strain genomes for metagenomic binning, comparative biology and taxonomic classification.</title>
        <authorList>
            <person name="Goeker M."/>
        </authorList>
    </citation>
    <scope>NUCLEOTIDE SEQUENCE [LARGE SCALE GENOMIC DNA]</scope>
    <source>
        <strain evidence="8 9">DSM 16325</strain>
    </source>
</reference>